<keyword evidence="2" id="KW-1185">Reference proteome</keyword>
<organism evidence="1 2">
    <name type="scientific">Trifolium medium</name>
    <dbReference type="NCBI Taxonomy" id="97028"/>
    <lineage>
        <taxon>Eukaryota</taxon>
        <taxon>Viridiplantae</taxon>
        <taxon>Streptophyta</taxon>
        <taxon>Embryophyta</taxon>
        <taxon>Tracheophyta</taxon>
        <taxon>Spermatophyta</taxon>
        <taxon>Magnoliopsida</taxon>
        <taxon>eudicotyledons</taxon>
        <taxon>Gunneridae</taxon>
        <taxon>Pentapetalae</taxon>
        <taxon>rosids</taxon>
        <taxon>fabids</taxon>
        <taxon>Fabales</taxon>
        <taxon>Fabaceae</taxon>
        <taxon>Papilionoideae</taxon>
        <taxon>50 kb inversion clade</taxon>
        <taxon>NPAAA clade</taxon>
        <taxon>Hologalegina</taxon>
        <taxon>IRL clade</taxon>
        <taxon>Trifolieae</taxon>
        <taxon>Trifolium</taxon>
    </lineage>
</organism>
<reference evidence="1 2" key="1">
    <citation type="journal article" date="2018" name="Front. Plant Sci.">
        <title>Red Clover (Trifolium pratense) and Zigzag Clover (T. medium) - A Picture of Genomic Similarities and Differences.</title>
        <authorList>
            <person name="Dluhosova J."/>
            <person name="Istvanek J."/>
            <person name="Nedelnik J."/>
            <person name="Repkova J."/>
        </authorList>
    </citation>
    <scope>NUCLEOTIDE SEQUENCE [LARGE SCALE GENOMIC DNA]</scope>
    <source>
        <strain evidence="2">cv. 10/8</strain>
        <tissue evidence="1">Leaf</tissue>
    </source>
</reference>
<dbReference type="EMBL" id="LXQA011405325">
    <property type="protein sequence ID" value="MCI96073.1"/>
    <property type="molecule type" value="Genomic_DNA"/>
</dbReference>
<sequence length="30" mass="3338">MHVYKVNDATPHLDRCVDLTAKIKGDPTAQ</sequence>
<comment type="caution">
    <text evidence="1">The sequence shown here is derived from an EMBL/GenBank/DDBJ whole genome shotgun (WGS) entry which is preliminary data.</text>
</comment>
<dbReference type="Proteomes" id="UP000265520">
    <property type="component" value="Unassembled WGS sequence"/>
</dbReference>
<dbReference type="AlphaFoldDB" id="A0A392W8I2"/>
<name>A0A392W8I2_9FABA</name>
<proteinExistence type="predicted"/>
<feature type="non-terminal residue" evidence="1">
    <location>
        <position position="30"/>
    </location>
</feature>
<evidence type="ECO:0000313" key="2">
    <source>
        <dbReference type="Proteomes" id="UP000265520"/>
    </source>
</evidence>
<evidence type="ECO:0000313" key="1">
    <source>
        <dbReference type="EMBL" id="MCI96073.1"/>
    </source>
</evidence>
<accession>A0A392W8I2</accession>
<protein>
    <submittedName>
        <fullName evidence="1">Uncharacterized protein</fullName>
    </submittedName>
</protein>